<feature type="domain" description="Multidrug export protein EmrA/FarA alpha-helical hairpin" evidence="5">
    <location>
        <begin position="106"/>
        <end position="241"/>
    </location>
</feature>
<name>A0ABT7LL00_9BURK</name>
<accession>A0ABT7LL00</accession>
<proteinExistence type="predicted"/>
<dbReference type="EMBL" id="JASVDS010000004">
    <property type="protein sequence ID" value="MDL5033544.1"/>
    <property type="molecule type" value="Genomic_DNA"/>
</dbReference>
<evidence type="ECO:0000313" key="8">
    <source>
        <dbReference type="Proteomes" id="UP001238603"/>
    </source>
</evidence>
<organism evidence="7 8">
    <name type="scientific">Roseateles subflavus</name>
    <dbReference type="NCBI Taxonomy" id="3053353"/>
    <lineage>
        <taxon>Bacteria</taxon>
        <taxon>Pseudomonadati</taxon>
        <taxon>Pseudomonadota</taxon>
        <taxon>Betaproteobacteria</taxon>
        <taxon>Burkholderiales</taxon>
        <taxon>Sphaerotilaceae</taxon>
        <taxon>Roseateles</taxon>
    </lineage>
</organism>
<gene>
    <name evidence="7" type="ORF">QRD43_16640</name>
</gene>
<dbReference type="Gene3D" id="2.40.30.170">
    <property type="match status" value="1"/>
</dbReference>
<dbReference type="PANTHER" id="PTHR30386:SF19">
    <property type="entry name" value="MULTIDRUG EXPORT PROTEIN EMRA-RELATED"/>
    <property type="match status" value="1"/>
</dbReference>
<evidence type="ECO:0000256" key="2">
    <source>
        <dbReference type="SAM" id="Coils"/>
    </source>
</evidence>
<evidence type="ECO:0000259" key="6">
    <source>
        <dbReference type="Pfam" id="PF25954"/>
    </source>
</evidence>
<keyword evidence="8" id="KW-1185">Reference proteome</keyword>
<evidence type="ECO:0000256" key="4">
    <source>
        <dbReference type="SAM" id="Phobius"/>
    </source>
</evidence>
<dbReference type="SUPFAM" id="SSF111369">
    <property type="entry name" value="HlyD-like secretion proteins"/>
    <property type="match status" value="1"/>
</dbReference>
<dbReference type="InterPro" id="IPR058633">
    <property type="entry name" value="EmrA/FarA_HH"/>
</dbReference>
<dbReference type="Gene3D" id="1.10.287.470">
    <property type="entry name" value="Helix hairpin bin"/>
    <property type="match status" value="1"/>
</dbReference>
<keyword evidence="2" id="KW-0175">Coiled coil</keyword>
<evidence type="ECO:0000256" key="3">
    <source>
        <dbReference type="SAM" id="MobiDB-lite"/>
    </source>
</evidence>
<dbReference type="Proteomes" id="UP001238603">
    <property type="component" value="Unassembled WGS sequence"/>
</dbReference>
<dbReference type="Pfam" id="PF25954">
    <property type="entry name" value="Beta-barrel_RND_2"/>
    <property type="match status" value="1"/>
</dbReference>
<feature type="region of interest" description="Disordered" evidence="3">
    <location>
        <begin position="413"/>
        <end position="433"/>
    </location>
</feature>
<comment type="caution">
    <text evidence="7">The sequence shown here is derived from an EMBL/GenBank/DDBJ whole genome shotgun (WGS) entry which is preliminary data.</text>
</comment>
<dbReference type="PANTHER" id="PTHR30386">
    <property type="entry name" value="MEMBRANE FUSION SUBUNIT OF EMRAB-TOLC MULTIDRUG EFFLUX PUMP"/>
    <property type="match status" value="1"/>
</dbReference>
<dbReference type="RefSeq" id="WP_285983614.1">
    <property type="nucleotide sequence ID" value="NZ_JASVDS010000004.1"/>
</dbReference>
<keyword evidence="4" id="KW-0812">Transmembrane</keyword>
<sequence length="433" mass="46064">MSTDTAAKSGPPAPPNATTPPDTTGPAKGRRARLLQFLLVGAALGGAGWAFWYQQIGRWQEETDNAYVQGNLVQITPQTAGTVVGIDADVGEPVTIGQRMVALDRTDSDVALDSALADLSSVLRKVKGLYSQERGLRSTIHGAEADVQSRRVTLDKARADFQRRKELARSGAISDEELAHARDTLAAAQSALTAAQSQVASLEQQYQGSKALVDGTVAVSHPEVQKAAATLRQAYLDQLRTSLIAPVAGHVAQRSVQLGQRVAPGTPLMSVLPVDQVWVEANFTETQLAHLRIGQAVELSSDAYGDEVLYSGRVASLGLGTGSAFSPLPVQNAAGNWIKIVQRLPVRIELTDPRQLLKHPLRLGLSMHARVDVHDVSGPMLADASRVKTGLSTDVYRKQVDAVDGLIEHVLRSGQLPPAPRSPGARATPGVAR</sequence>
<comment type="subcellular location">
    <subcellularLocation>
        <location evidence="1">Cell envelope</location>
    </subcellularLocation>
</comment>
<evidence type="ECO:0000313" key="7">
    <source>
        <dbReference type="EMBL" id="MDL5033544.1"/>
    </source>
</evidence>
<reference evidence="7 8" key="1">
    <citation type="submission" date="2023-06" db="EMBL/GenBank/DDBJ databases">
        <title>Pelomonas sp. APW6 16S ribosomal RNA gene genome sequencing and assembly.</title>
        <authorList>
            <person name="Woo H."/>
        </authorList>
    </citation>
    <scope>NUCLEOTIDE SEQUENCE [LARGE SCALE GENOMIC DNA]</scope>
    <source>
        <strain evidence="7 8">APW6</strain>
    </source>
</reference>
<feature type="domain" description="CusB-like beta-barrel" evidence="6">
    <location>
        <begin position="276"/>
        <end position="316"/>
    </location>
</feature>
<protein>
    <submittedName>
        <fullName evidence="7">Efflux RND transporter periplasmic adaptor subunit</fullName>
    </submittedName>
</protein>
<keyword evidence="4" id="KW-0472">Membrane</keyword>
<keyword evidence="4" id="KW-1133">Transmembrane helix</keyword>
<evidence type="ECO:0000256" key="1">
    <source>
        <dbReference type="ARBA" id="ARBA00004196"/>
    </source>
</evidence>
<feature type="region of interest" description="Disordered" evidence="3">
    <location>
        <begin position="1"/>
        <end position="28"/>
    </location>
</feature>
<dbReference type="InterPro" id="IPR050739">
    <property type="entry name" value="MFP"/>
</dbReference>
<feature type="coiled-coil region" evidence="2">
    <location>
        <begin position="178"/>
        <end position="212"/>
    </location>
</feature>
<evidence type="ECO:0000259" key="5">
    <source>
        <dbReference type="Pfam" id="PF25885"/>
    </source>
</evidence>
<dbReference type="Pfam" id="PF25885">
    <property type="entry name" value="HH_EMRA"/>
    <property type="match status" value="1"/>
</dbReference>
<dbReference type="InterPro" id="IPR058792">
    <property type="entry name" value="Beta-barrel_RND_2"/>
</dbReference>
<feature type="transmembrane region" description="Helical" evidence="4">
    <location>
        <begin position="34"/>
        <end position="53"/>
    </location>
</feature>